<gene>
    <name evidence="2" type="ORF">ACRB68_62700</name>
</gene>
<organism evidence="2 3">
    <name type="scientific">Actinomadura macrotermitis</name>
    <dbReference type="NCBI Taxonomy" id="2585200"/>
    <lineage>
        <taxon>Bacteria</taxon>
        <taxon>Bacillati</taxon>
        <taxon>Actinomycetota</taxon>
        <taxon>Actinomycetes</taxon>
        <taxon>Streptosporangiales</taxon>
        <taxon>Thermomonosporaceae</taxon>
        <taxon>Actinomadura</taxon>
    </lineage>
</organism>
<protein>
    <recommendedName>
        <fullName evidence="1">N-acetyltransferase domain-containing protein</fullName>
    </recommendedName>
</protein>
<proteinExistence type="predicted"/>
<evidence type="ECO:0000259" key="1">
    <source>
        <dbReference type="PROSITE" id="PS51186"/>
    </source>
</evidence>
<sequence length="210" mass="22179">MIEDLVLAWVRGWAVSRRTAPPVLLDGAYRVDVGLPGHLVRYVVPGLDARVVRRLTGLRHVPGTWVKICAEPARAAPLLPDGWSVQESTEYLMAVPLRQDAPRTVPEGYALHVSTADGIVTVAVRTADGEPAATGRAGLADAYAVFDQIETAPAHRRRGLGGAVMSALSAAATAQGADTGVLVATAEGRALYRHLGWQEISEVTAAHVPA</sequence>
<dbReference type="Proteomes" id="UP000487268">
    <property type="component" value="Unassembled WGS sequence"/>
</dbReference>
<dbReference type="OrthoDB" id="4966223at2"/>
<dbReference type="SUPFAM" id="SSF55729">
    <property type="entry name" value="Acyl-CoA N-acyltransferases (Nat)"/>
    <property type="match status" value="1"/>
</dbReference>
<comment type="caution">
    <text evidence="2">The sequence shown here is derived from an EMBL/GenBank/DDBJ whole genome shotgun (WGS) entry which is preliminary data.</text>
</comment>
<dbReference type="AlphaFoldDB" id="A0A7K0C5R2"/>
<evidence type="ECO:0000313" key="2">
    <source>
        <dbReference type="EMBL" id="MQY08164.1"/>
    </source>
</evidence>
<feature type="domain" description="N-acetyltransferase" evidence="1">
    <location>
        <begin position="80"/>
        <end position="210"/>
    </location>
</feature>
<dbReference type="InterPro" id="IPR016181">
    <property type="entry name" value="Acyl_CoA_acyltransferase"/>
</dbReference>
<dbReference type="RefSeq" id="WP_153538816.1">
    <property type="nucleotide sequence ID" value="NZ_WEGH01000004.1"/>
</dbReference>
<keyword evidence="3" id="KW-1185">Reference proteome</keyword>
<name>A0A7K0C5R2_9ACTN</name>
<dbReference type="PROSITE" id="PS51186">
    <property type="entry name" value="GNAT"/>
    <property type="match status" value="1"/>
</dbReference>
<evidence type="ECO:0000313" key="3">
    <source>
        <dbReference type="Proteomes" id="UP000487268"/>
    </source>
</evidence>
<dbReference type="InterPro" id="IPR000182">
    <property type="entry name" value="GNAT_dom"/>
</dbReference>
<dbReference type="EMBL" id="WEGH01000004">
    <property type="protein sequence ID" value="MQY08164.1"/>
    <property type="molecule type" value="Genomic_DNA"/>
</dbReference>
<dbReference type="Gene3D" id="3.40.630.30">
    <property type="match status" value="1"/>
</dbReference>
<accession>A0A7K0C5R2</accession>
<dbReference type="GO" id="GO:0016747">
    <property type="term" value="F:acyltransferase activity, transferring groups other than amino-acyl groups"/>
    <property type="evidence" value="ECO:0007669"/>
    <property type="project" value="InterPro"/>
</dbReference>
<dbReference type="Pfam" id="PF13508">
    <property type="entry name" value="Acetyltransf_7"/>
    <property type="match status" value="1"/>
</dbReference>
<reference evidence="2 3" key="1">
    <citation type="submission" date="2019-10" db="EMBL/GenBank/DDBJ databases">
        <title>Actinomadura rubteroloni sp. nov. and Actinomadura macrotermitis sp. nov., isolated from the gut of fungus growing-termite Macrotermes natalensis.</title>
        <authorList>
            <person name="Benndorf R."/>
            <person name="Martin K."/>
            <person name="Kuefner M."/>
            <person name="De Beer W."/>
            <person name="Kaster A.-K."/>
            <person name="Vollmers J."/>
            <person name="Poulsen M."/>
            <person name="Beemelmanns C."/>
        </authorList>
    </citation>
    <scope>NUCLEOTIDE SEQUENCE [LARGE SCALE GENOMIC DNA]</scope>
    <source>
        <strain evidence="2 3">RB68</strain>
    </source>
</reference>